<gene>
    <name evidence="1" type="ORF">DSAG12_03418</name>
</gene>
<name>A0A5B9DEZ0_9ARCH</name>
<dbReference type="AlphaFoldDB" id="A0A5B9DEZ0"/>
<sequence length="188" mass="22214">MITIPSKFIGIRLPEEILARLEKIADNLNQTPNQLAKIAILEWIESYWTRNSSMITVNRSSYAKLLEMLEEDQLHSFISNIAESIIEYYEYSIQKNANSSNLEEFITTMSKFIGEKTGLRWFRQMENEVQNPPFYFKGTHDMGKKWSDIFFAIFQQILTIRSFNFEMVSDKTICSERMVYLEFQKKNS</sequence>
<evidence type="ECO:0000313" key="1">
    <source>
        <dbReference type="EMBL" id="QEE17581.2"/>
    </source>
</evidence>
<proteinExistence type="predicted"/>
<dbReference type="KEGG" id="psyt:DSAG12_03418"/>
<dbReference type="EMBL" id="CP042905">
    <property type="protein sequence ID" value="QEE17581.2"/>
    <property type="molecule type" value="Genomic_DNA"/>
</dbReference>
<accession>A0A5B9DEZ0</accession>
<keyword evidence="2" id="KW-1185">Reference proteome</keyword>
<dbReference type="GO" id="GO:0006355">
    <property type="term" value="P:regulation of DNA-templated transcription"/>
    <property type="evidence" value="ECO:0007669"/>
    <property type="project" value="InterPro"/>
</dbReference>
<dbReference type="InterPro" id="IPR010985">
    <property type="entry name" value="Ribbon_hlx_hlx"/>
</dbReference>
<organism evidence="1 2">
    <name type="scientific">Promethearchaeum syntrophicum</name>
    <dbReference type="NCBI Taxonomy" id="2594042"/>
    <lineage>
        <taxon>Archaea</taxon>
        <taxon>Promethearchaeati</taxon>
        <taxon>Promethearchaeota</taxon>
        <taxon>Promethearchaeia</taxon>
        <taxon>Promethearchaeales</taxon>
        <taxon>Promethearchaeaceae</taxon>
        <taxon>Promethearchaeum</taxon>
    </lineage>
</organism>
<dbReference type="SUPFAM" id="SSF47598">
    <property type="entry name" value="Ribbon-helix-helix"/>
    <property type="match status" value="1"/>
</dbReference>
<reference evidence="1 2" key="1">
    <citation type="journal article" date="2020" name="Nature">
        <title>Isolation of an archaeon at the prokaryote-eukaryote interface.</title>
        <authorList>
            <person name="Imachi H."/>
            <person name="Nobu M.K."/>
            <person name="Nakahara N."/>
            <person name="Morono Y."/>
            <person name="Ogawara M."/>
            <person name="Takaki Y."/>
            <person name="Takano Y."/>
            <person name="Uematsu K."/>
            <person name="Ikuta T."/>
            <person name="Ito M."/>
            <person name="Matsui Y."/>
            <person name="Miyazaki M."/>
            <person name="Murata K."/>
            <person name="Saito Y."/>
            <person name="Sakai S."/>
            <person name="Song C."/>
            <person name="Tasumi E."/>
            <person name="Yamanaka Y."/>
            <person name="Yamaguchi T."/>
            <person name="Kamagata Y."/>
            <person name="Tamaki H."/>
            <person name="Takai K."/>
        </authorList>
    </citation>
    <scope>NUCLEOTIDE SEQUENCE [LARGE SCALE GENOMIC DNA]</scope>
    <source>
        <strain evidence="1 2">MK-D1</strain>
    </source>
</reference>
<dbReference type="Proteomes" id="UP000321408">
    <property type="component" value="Chromosome"/>
</dbReference>
<protein>
    <submittedName>
        <fullName evidence="1">Uncharacterized protein</fullName>
    </submittedName>
</protein>
<reference evidence="1 2" key="2">
    <citation type="journal article" date="2024" name="Int. J. Syst. Evol. Microbiol.">
        <title>Promethearchaeum syntrophicum gen. nov., sp. nov., an anaerobic, obligately syntrophic archaeon, the first isolate of the lineage 'Asgard' archaea, and proposal of the new archaeal phylum Promethearchaeota phyl. nov. and kingdom Promethearchaeati regn. nov.</title>
        <authorList>
            <person name="Imachi H."/>
            <person name="Nobu M.K."/>
            <person name="Kato S."/>
            <person name="Takaki Y."/>
            <person name="Miyazaki M."/>
            <person name="Miyata M."/>
            <person name="Ogawara M."/>
            <person name="Saito Y."/>
            <person name="Sakai S."/>
            <person name="Tahara Y.O."/>
            <person name="Takano Y."/>
            <person name="Tasumi E."/>
            <person name="Uematsu K."/>
            <person name="Yoshimura T."/>
            <person name="Itoh T."/>
            <person name="Ohkuma M."/>
            <person name="Takai K."/>
        </authorList>
    </citation>
    <scope>NUCLEOTIDE SEQUENCE [LARGE SCALE GENOMIC DNA]</scope>
    <source>
        <strain evidence="1 2">MK-D1</strain>
    </source>
</reference>
<evidence type="ECO:0000313" key="2">
    <source>
        <dbReference type="Proteomes" id="UP000321408"/>
    </source>
</evidence>